<evidence type="ECO:0000313" key="2">
    <source>
        <dbReference type="Proteomes" id="UP001289374"/>
    </source>
</evidence>
<organism evidence="1 2">
    <name type="scientific">Sesamum angolense</name>
    <dbReference type="NCBI Taxonomy" id="2727404"/>
    <lineage>
        <taxon>Eukaryota</taxon>
        <taxon>Viridiplantae</taxon>
        <taxon>Streptophyta</taxon>
        <taxon>Embryophyta</taxon>
        <taxon>Tracheophyta</taxon>
        <taxon>Spermatophyta</taxon>
        <taxon>Magnoliopsida</taxon>
        <taxon>eudicotyledons</taxon>
        <taxon>Gunneridae</taxon>
        <taxon>Pentapetalae</taxon>
        <taxon>asterids</taxon>
        <taxon>lamiids</taxon>
        <taxon>Lamiales</taxon>
        <taxon>Pedaliaceae</taxon>
        <taxon>Sesamum</taxon>
    </lineage>
</organism>
<comment type="caution">
    <text evidence="1">The sequence shown here is derived from an EMBL/GenBank/DDBJ whole genome shotgun (WGS) entry which is preliminary data.</text>
</comment>
<evidence type="ECO:0008006" key="3">
    <source>
        <dbReference type="Google" id="ProtNLM"/>
    </source>
</evidence>
<reference evidence="1" key="2">
    <citation type="journal article" date="2024" name="Plant">
        <title>Genomic evolution and insights into agronomic trait innovations of Sesamum species.</title>
        <authorList>
            <person name="Miao H."/>
            <person name="Wang L."/>
            <person name="Qu L."/>
            <person name="Liu H."/>
            <person name="Sun Y."/>
            <person name="Le M."/>
            <person name="Wang Q."/>
            <person name="Wei S."/>
            <person name="Zheng Y."/>
            <person name="Lin W."/>
            <person name="Duan Y."/>
            <person name="Cao H."/>
            <person name="Xiong S."/>
            <person name="Wang X."/>
            <person name="Wei L."/>
            <person name="Li C."/>
            <person name="Ma Q."/>
            <person name="Ju M."/>
            <person name="Zhao R."/>
            <person name="Li G."/>
            <person name="Mu C."/>
            <person name="Tian Q."/>
            <person name="Mei H."/>
            <person name="Zhang T."/>
            <person name="Gao T."/>
            <person name="Zhang H."/>
        </authorList>
    </citation>
    <scope>NUCLEOTIDE SEQUENCE</scope>
    <source>
        <strain evidence="1">K16</strain>
    </source>
</reference>
<reference evidence="1" key="1">
    <citation type="submission" date="2020-06" db="EMBL/GenBank/DDBJ databases">
        <authorList>
            <person name="Li T."/>
            <person name="Hu X."/>
            <person name="Zhang T."/>
            <person name="Song X."/>
            <person name="Zhang H."/>
            <person name="Dai N."/>
            <person name="Sheng W."/>
            <person name="Hou X."/>
            <person name="Wei L."/>
        </authorList>
    </citation>
    <scope>NUCLEOTIDE SEQUENCE</scope>
    <source>
        <strain evidence="1">K16</strain>
        <tissue evidence="1">Leaf</tissue>
    </source>
</reference>
<evidence type="ECO:0000313" key="1">
    <source>
        <dbReference type="EMBL" id="KAK4404491.1"/>
    </source>
</evidence>
<dbReference type="AlphaFoldDB" id="A0AAE1X3K8"/>
<protein>
    <recommendedName>
        <fullName evidence="3">Reverse transcriptase domain-containing protein</fullName>
    </recommendedName>
</protein>
<keyword evidence="2" id="KW-1185">Reference proteome</keyword>
<dbReference type="EMBL" id="JACGWL010000004">
    <property type="protein sequence ID" value="KAK4404491.1"/>
    <property type="molecule type" value="Genomic_DNA"/>
</dbReference>
<gene>
    <name evidence="1" type="ORF">Sango_0817700</name>
</gene>
<proteinExistence type="predicted"/>
<accession>A0AAE1X3K8</accession>
<name>A0AAE1X3K8_9LAMI</name>
<sequence length="163" mass="18709">MREKRLFWLKRRGQKEFAMIKFDMSKTYDWIEWSFLESMLSRLGFSESHDEAHYASCPLFSLSMVMEAESSASVRCVKIARNAPCMSHLLFADCNLVFCEDSLGAIQVVFNFLARCDVVSGQKVNIEKSSVVLSQNVSEDDRVSLNEALGIRVIEKDDNIWTF</sequence>
<dbReference type="Proteomes" id="UP001289374">
    <property type="component" value="Unassembled WGS sequence"/>
</dbReference>